<dbReference type="Gene3D" id="3.40.30.10">
    <property type="entry name" value="Glutaredoxin"/>
    <property type="match status" value="1"/>
</dbReference>
<dbReference type="EMBL" id="JAGGJQ010000015">
    <property type="protein sequence ID" value="MBP1841719.1"/>
    <property type="molecule type" value="Genomic_DNA"/>
</dbReference>
<keyword evidence="3" id="KW-1015">Disulfide bond</keyword>
<dbReference type="EMBL" id="JAUSUU010000016">
    <property type="protein sequence ID" value="MDQ0337207.1"/>
    <property type="molecule type" value="Genomic_DNA"/>
</dbReference>
<dbReference type="InterPro" id="IPR013766">
    <property type="entry name" value="Thioredoxin_domain"/>
</dbReference>
<evidence type="ECO:0000313" key="6">
    <source>
        <dbReference type="EMBL" id="MBP1841719.1"/>
    </source>
</evidence>
<evidence type="ECO:0000256" key="2">
    <source>
        <dbReference type="ARBA" id="ARBA00022748"/>
    </source>
</evidence>
<comment type="caution">
    <text evidence="6">The sequence shown here is derived from an EMBL/GenBank/DDBJ whole genome shotgun (WGS) entry which is preliminary data.</text>
</comment>
<dbReference type="InterPro" id="IPR050553">
    <property type="entry name" value="Thioredoxin_ResA/DsbE_sf"/>
</dbReference>
<name>A0A9X0YN70_9FLAO</name>
<dbReference type="AlphaFoldDB" id="A0A9X0YN70"/>
<dbReference type="GO" id="GO:0016853">
    <property type="term" value="F:isomerase activity"/>
    <property type="evidence" value="ECO:0007669"/>
    <property type="project" value="UniProtKB-KW"/>
</dbReference>
<sequence>MKRTITTLIMLSAIILNSCMNQKNKENFNDKEFEFVLTGNVKNGEGKLLKLTIPSKYPNDTLISEIKNGEYLFKGKLNAVEKAGISVVNKELNKRLPTTLFLTKDTIVFDFELGEQFDELTFISDTILKSDINLYARKIDKKYWEVNGGVWVFGDSIKNDSMNKHIYPNVKFKTLELIKNELNKKEYASIKLHYLRRILESDVFSFDYLSPSEKKEINDLFIETDTTLNKTPDYKIIESYISNFASNITRTSFKDFKLIDFNGNEITLSNIISNNKITVLDFWWSGCVPCRKFNNEAKPFYSQLKEKGIEIIGINVDRQNAVWKKSSSQDQIEWINLYAGSDSNIIPEYRITYYPTKIIFDTDKNVIDFDFHTAEDLLQILKEK</sequence>
<evidence type="ECO:0000313" key="8">
    <source>
        <dbReference type="Proteomes" id="UP001138672"/>
    </source>
</evidence>
<organism evidence="6 8">
    <name type="scientific">Formosa algae</name>
    <dbReference type="NCBI Taxonomy" id="225843"/>
    <lineage>
        <taxon>Bacteria</taxon>
        <taxon>Pseudomonadati</taxon>
        <taxon>Bacteroidota</taxon>
        <taxon>Flavobacteriia</taxon>
        <taxon>Flavobacteriales</taxon>
        <taxon>Flavobacteriaceae</taxon>
        <taxon>Formosa</taxon>
    </lineage>
</organism>
<dbReference type="OrthoDB" id="1069091at2"/>
<dbReference type="GO" id="GO:0030313">
    <property type="term" value="C:cell envelope"/>
    <property type="evidence" value="ECO:0007669"/>
    <property type="project" value="UniProtKB-SubCell"/>
</dbReference>
<protein>
    <submittedName>
        <fullName evidence="6">Thiol-disulfide isomerase/thioredoxin</fullName>
    </submittedName>
</protein>
<dbReference type="GO" id="GO:0017004">
    <property type="term" value="P:cytochrome complex assembly"/>
    <property type="evidence" value="ECO:0007669"/>
    <property type="project" value="UniProtKB-KW"/>
</dbReference>
<evidence type="ECO:0000313" key="7">
    <source>
        <dbReference type="EMBL" id="MDQ0337207.1"/>
    </source>
</evidence>
<keyword evidence="6" id="KW-0413">Isomerase</keyword>
<evidence type="ECO:0000256" key="4">
    <source>
        <dbReference type="ARBA" id="ARBA00023284"/>
    </source>
</evidence>
<proteinExistence type="predicted"/>
<dbReference type="RefSeq" id="WP_157486410.1">
    <property type="nucleotide sequence ID" value="NZ_JAGGJQ010000015.1"/>
</dbReference>
<evidence type="ECO:0000313" key="9">
    <source>
        <dbReference type="Proteomes" id="UP001231587"/>
    </source>
</evidence>
<dbReference type="PANTHER" id="PTHR42852">
    <property type="entry name" value="THIOL:DISULFIDE INTERCHANGE PROTEIN DSBE"/>
    <property type="match status" value="1"/>
</dbReference>
<comment type="subcellular location">
    <subcellularLocation>
        <location evidence="1">Cell envelope</location>
    </subcellularLocation>
</comment>
<keyword evidence="4" id="KW-0676">Redox-active center</keyword>
<dbReference type="Proteomes" id="UP001138672">
    <property type="component" value="Unassembled WGS sequence"/>
</dbReference>
<dbReference type="PROSITE" id="PS51352">
    <property type="entry name" value="THIOREDOXIN_2"/>
    <property type="match status" value="1"/>
</dbReference>
<feature type="domain" description="Thioredoxin" evidence="5">
    <location>
        <begin position="247"/>
        <end position="384"/>
    </location>
</feature>
<evidence type="ECO:0000256" key="1">
    <source>
        <dbReference type="ARBA" id="ARBA00004196"/>
    </source>
</evidence>
<dbReference type="Proteomes" id="UP001231587">
    <property type="component" value="Unassembled WGS sequence"/>
</dbReference>
<dbReference type="InterPro" id="IPR012336">
    <property type="entry name" value="Thioredoxin-like_fold"/>
</dbReference>
<evidence type="ECO:0000259" key="5">
    <source>
        <dbReference type="PROSITE" id="PS51352"/>
    </source>
</evidence>
<accession>A0A9X0YN70</accession>
<dbReference type="CDD" id="cd02966">
    <property type="entry name" value="TlpA_like_family"/>
    <property type="match status" value="1"/>
</dbReference>
<dbReference type="InterPro" id="IPR036249">
    <property type="entry name" value="Thioredoxin-like_sf"/>
</dbReference>
<reference evidence="6" key="1">
    <citation type="submission" date="2021-03" db="EMBL/GenBank/DDBJ databases">
        <title>Genomic Encyclopedia of Type Strains, Phase IV (KMG-IV): sequencing the most valuable type-strain genomes for metagenomic binning, comparative biology and taxonomic classification.</title>
        <authorList>
            <person name="Goeker M."/>
        </authorList>
    </citation>
    <scope>NUCLEOTIDE SEQUENCE</scope>
    <source>
        <strain evidence="6">DSM 15523</strain>
        <strain evidence="7 9">DSM 16476</strain>
    </source>
</reference>
<dbReference type="Pfam" id="PF13905">
    <property type="entry name" value="Thioredoxin_8"/>
    <property type="match status" value="1"/>
</dbReference>
<keyword evidence="9" id="KW-1185">Reference proteome</keyword>
<keyword evidence="2" id="KW-0201">Cytochrome c-type biogenesis</keyword>
<dbReference type="SUPFAM" id="SSF52833">
    <property type="entry name" value="Thioredoxin-like"/>
    <property type="match status" value="1"/>
</dbReference>
<gene>
    <name evidence="6" type="ORF">J2Z56_003657</name>
    <name evidence="7" type="ORF">J2Z57_003669</name>
</gene>
<dbReference type="PANTHER" id="PTHR42852:SF6">
    <property type="entry name" value="THIOL:DISULFIDE INTERCHANGE PROTEIN DSBE"/>
    <property type="match status" value="1"/>
</dbReference>
<evidence type="ECO:0000256" key="3">
    <source>
        <dbReference type="ARBA" id="ARBA00023157"/>
    </source>
</evidence>